<evidence type="ECO:0000313" key="4">
    <source>
        <dbReference type="Proteomes" id="UP001302126"/>
    </source>
</evidence>
<feature type="compositionally biased region" description="Basic and acidic residues" evidence="2">
    <location>
        <begin position="148"/>
        <end position="157"/>
    </location>
</feature>
<keyword evidence="1" id="KW-0175">Coiled coil</keyword>
<reference evidence="3" key="1">
    <citation type="journal article" date="2023" name="Mol. Phylogenet. Evol.">
        <title>Genome-scale phylogeny and comparative genomics of the fungal order Sordariales.</title>
        <authorList>
            <person name="Hensen N."/>
            <person name="Bonometti L."/>
            <person name="Westerberg I."/>
            <person name="Brannstrom I.O."/>
            <person name="Guillou S."/>
            <person name="Cros-Aarteil S."/>
            <person name="Calhoun S."/>
            <person name="Haridas S."/>
            <person name="Kuo A."/>
            <person name="Mondo S."/>
            <person name="Pangilinan J."/>
            <person name="Riley R."/>
            <person name="LaButti K."/>
            <person name="Andreopoulos B."/>
            <person name="Lipzen A."/>
            <person name="Chen C."/>
            <person name="Yan M."/>
            <person name="Daum C."/>
            <person name="Ng V."/>
            <person name="Clum A."/>
            <person name="Steindorff A."/>
            <person name="Ohm R.A."/>
            <person name="Martin F."/>
            <person name="Silar P."/>
            <person name="Natvig D.O."/>
            <person name="Lalanne C."/>
            <person name="Gautier V."/>
            <person name="Ament-Velasquez S.L."/>
            <person name="Kruys A."/>
            <person name="Hutchinson M.I."/>
            <person name="Powell A.J."/>
            <person name="Barry K."/>
            <person name="Miller A.N."/>
            <person name="Grigoriev I.V."/>
            <person name="Debuchy R."/>
            <person name="Gladieux P."/>
            <person name="Hiltunen Thoren M."/>
            <person name="Johannesson H."/>
        </authorList>
    </citation>
    <scope>NUCLEOTIDE SEQUENCE</scope>
    <source>
        <strain evidence="3">PSN309</strain>
    </source>
</reference>
<feature type="compositionally biased region" description="Low complexity" evidence="2">
    <location>
        <begin position="71"/>
        <end position="80"/>
    </location>
</feature>
<feature type="compositionally biased region" description="Polar residues" evidence="2">
    <location>
        <begin position="158"/>
        <end position="167"/>
    </location>
</feature>
<organism evidence="3 4">
    <name type="scientific">Podospora australis</name>
    <dbReference type="NCBI Taxonomy" id="1536484"/>
    <lineage>
        <taxon>Eukaryota</taxon>
        <taxon>Fungi</taxon>
        <taxon>Dikarya</taxon>
        <taxon>Ascomycota</taxon>
        <taxon>Pezizomycotina</taxon>
        <taxon>Sordariomycetes</taxon>
        <taxon>Sordariomycetidae</taxon>
        <taxon>Sordariales</taxon>
        <taxon>Podosporaceae</taxon>
        <taxon>Podospora</taxon>
    </lineage>
</organism>
<gene>
    <name evidence="3" type="ORF">QBC35DRAFT_104222</name>
</gene>
<proteinExistence type="predicted"/>
<reference evidence="3" key="2">
    <citation type="submission" date="2023-05" db="EMBL/GenBank/DDBJ databases">
        <authorList>
            <consortium name="Lawrence Berkeley National Laboratory"/>
            <person name="Steindorff A."/>
            <person name="Hensen N."/>
            <person name="Bonometti L."/>
            <person name="Westerberg I."/>
            <person name="Brannstrom I.O."/>
            <person name="Guillou S."/>
            <person name="Cros-Aarteil S."/>
            <person name="Calhoun S."/>
            <person name="Haridas S."/>
            <person name="Kuo A."/>
            <person name="Mondo S."/>
            <person name="Pangilinan J."/>
            <person name="Riley R."/>
            <person name="Labutti K."/>
            <person name="Andreopoulos B."/>
            <person name="Lipzen A."/>
            <person name="Chen C."/>
            <person name="Yanf M."/>
            <person name="Daum C."/>
            <person name="Ng V."/>
            <person name="Clum A."/>
            <person name="Ohm R."/>
            <person name="Martin F."/>
            <person name="Silar P."/>
            <person name="Natvig D."/>
            <person name="Lalanne C."/>
            <person name="Gautier V."/>
            <person name="Ament-Velasquez S.L."/>
            <person name="Kruys A."/>
            <person name="Hutchinson M.I."/>
            <person name="Powell A.J."/>
            <person name="Barry K."/>
            <person name="Miller A.N."/>
            <person name="Grigoriev I.V."/>
            <person name="Debuchy R."/>
            <person name="Gladieux P."/>
            <person name="Thoren M.H."/>
            <person name="Johannesson H."/>
        </authorList>
    </citation>
    <scope>NUCLEOTIDE SEQUENCE</scope>
    <source>
        <strain evidence="3">PSN309</strain>
    </source>
</reference>
<sequence>MRNKLVKARPNSLQKLGGFFSIHSDEERSRKSTDSARSVASVVVVVPTDTSSSAQADQRAPAATPEPRSPPAKTAKPQQQPHERPSFRSTLTPASEGAVNSVMPRSPQNGAASGGKSLPSTPVPAPAPISSSLSPTRVNSTIRAVPSFDERTQRSPVDDSSSDGTTQSHSTSRNSNLSSSINSNASMSSSDYPHDGLAKTPSSSQYKLRPSASNLTSTSASPNTDTPTRALRQYASNSGFEIPIRESSISATALSGSKPDLGDGGVGSSSWQTPNEASISAGEAQLSKTGWDDSVGKAGLGKTGRVINRLVSDNESLKREIKSERAKAEESLQTAKLLKDKLDRTISEYESRLLEANVTKTLLARKERQVETLQASVELERSRAVAAADRERVWKDELEKTKSEAKRQVEEATNYAALCEGRYNAISSHWKDQGEEVQRKITKMREEIDVLAKERKMDDEKIVTLHQLCDQQDANIRELQRQKEAIGAHFEAYKREQELALKDIKTKAAEREAEQERIIEESKAVLAKLKWSLSVKDNVSWAG</sequence>
<feature type="compositionally biased region" description="Low complexity" evidence="2">
    <location>
        <begin position="168"/>
        <end position="190"/>
    </location>
</feature>
<name>A0AAN6X5E5_9PEZI</name>
<feature type="compositionally biased region" description="Low complexity" evidence="2">
    <location>
        <begin position="35"/>
        <end position="54"/>
    </location>
</feature>
<keyword evidence="4" id="KW-1185">Reference proteome</keyword>
<comment type="caution">
    <text evidence="3">The sequence shown here is derived from an EMBL/GenBank/DDBJ whole genome shotgun (WGS) entry which is preliminary data.</text>
</comment>
<feature type="region of interest" description="Disordered" evidence="2">
    <location>
        <begin position="17"/>
        <end position="283"/>
    </location>
</feature>
<feature type="compositionally biased region" description="Polar residues" evidence="2">
    <location>
        <begin position="268"/>
        <end position="278"/>
    </location>
</feature>
<feature type="compositionally biased region" description="Polar residues" evidence="2">
    <location>
        <begin position="200"/>
        <end position="227"/>
    </location>
</feature>
<dbReference type="AlphaFoldDB" id="A0AAN6X5E5"/>
<evidence type="ECO:0000313" key="3">
    <source>
        <dbReference type="EMBL" id="KAK4193381.1"/>
    </source>
</evidence>
<dbReference type="EMBL" id="MU864351">
    <property type="protein sequence ID" value="KAK4193381.1"/>
    <property type="molecule type" value="Genomic_DNA"/>
</dbReference>
<evidence type="ECO:0000256" key="2">
    <source>
        <dbReference type="SAM" id="MobiDB-lite"/>
    </source>
</evidence>
<accession>A0AAN6X5E5</accession>
<feature type="compositionally biased region" description="Basic and acidic residues" evidence="2">
    <location>
        <begin position="23"/>
        <end position="34"/>
    </location>
</feature>
<evidence type="ECO:0000256" key="1">
    <source>
        <dbReference type="SAM" id="Coils"/>
    </source>
</evidence>
<dbReference type="Proteomes" id="UP001302126">
    <property type="component" value="Unassembled WGS sequence"/>
</dbReference>
<feature type="coiled-coil region" evidence="1">
    <location>
        <begin position="307"/>
        <end position="521"/>
    </location>
</feature>
<protein>
    <recommendedName>
        <fullName evidence="5">SWI5-dependent HO expression protein 3</fullName>
    </recommendedName>
</protein>
<evidence type="ECO:0008006" key="5">
    <source>
        <dbReference type="Google" id="ProtNLM"/>
    </source>
</evidence>